<feature type="domain" description="Glycosyltransferase 2-like" evidence="1">
    <location>
        <begin position="6"/>
        <end position="166"/>
    </location>
</feature>
<accession>A0A1F7GIX1</accession>
<dbReference type="Proteomes" id="UP000176850">
    <property type="component" value="Unassembled WGS sequence"/>
</dbReference>
<dbReference type="AlphaFoldDB" id="A0A1F7GIX1"/>
<dbReference type="PANTHER" id="PTHR10859">
    <property type="entry name" value="GLYCOSYL TRANSFERASE"/>
    <property type="match status" value="1"/>
</dbReference>
<dbReference type="InterPro" id="IPR029044">
    <property type="entry name" value="Nucleotide-diphossugar_trans"/>
</dbReference>
<dbReference type="Pfam" id="PF00535">
    <property type="entry name" value="Glycos_transf_2"/>
    <property type="match status" value="1"/>
</dbReference>
<protein>
    <recommendedName>
        <fullName evidence="1">Glycosyltransferase 2-like domain-containing protein</fullName>
    </recommendedName>
</protein>
<name>A0A1F7GIX1_9BACT</name>
<dbReference type="InterPro" id="IPR001173">
    <property type="entry name" value="Glyco_trans_2-like"/>
</dbReference>
<evidence type="ECO:0000313" key="2">
    <source>
        <dbReference type="EMBL" id="OGK18883.1"/>
    </source>
</evidence>
<evidence type="ECO:0000313" key="3">
    <source>
        <dbReference type="Proteomes" id="UP000176850"/>
    </source>
</evidence>
<reference evidence="2 3" key="1">
    <citation type="journal article" date="2016" name="Nat. Commun.">
        <title>Thousands of microbial genomes shed light on interconnected biogeochemical processes in an aquifer system.</title>
        <authorList>
            <person name="Anantharaman K."/>
            <person name="Brown C.T."/>
            <person name="Hug L.A."/>
            <person name="Sharon I."/>
            <person name="Castelle C.J."/>
            <person name="Probst A.J."/>
            <person name="Thomas B.C."/>
            <person name="Singh A."/>
            <person name="Wilkins M.J."/>
            <person name="Karaoz U."/>
            <person name="Brodie E.L."/>
            <person name="Williams K.H."/>
            <person name="Hubbard S.S."/>
            <person name="Banfield J.F."/>
        </authorList>
    </citation>
    <scope>NUCLEOTIDE SEQUENCE [LARGE SCALE GENOMIC DNA]</scope>
</reference>
<comment type="caution">
    <text evidence="2">The sequence shown here is derived from an EMBL/GenBank/DDBJ whole genome shotgun (WGS) entry which is preliminary data.</text>
</comment>
<proteinExistence type="predicted"/>
<organism evidence="2 3">
    <name type="scientific">Candidatus Roizmanbacteria bacterium RIFCSPHIGHO2_01_FULL_39_24</name>
    <dbReference type="NCBI Taxonomy" id="1802032"/>
    <lineage>
        <taxon>Bacteria</taxon>
        <taxon>Candidatus Roizmaniibacteriota</taxon>
    </lineage>
</organism>
<dbReference type="GO" id="GO:0006487">
    <property type="term" value="P:protein N-linked glycosylation"/>
    <property type="evidence" value="ECO:0007669"/>
    <property type="project" value="TreeGrafter"/>
</dbReference>
<evidence type="ECO:0000259" key="1">
    <source>
        <dbReference type="Pfam" id="PF00535"/>
    </source>
</evidence>
<dbReference type="PANTHER" id="PTHR10859:SF91">
    <property type="entry name" value="DOLICHYL-PHOSPHATE BETA-GLUCOSYLTRANSFERASE"/>
    <property type="match status" value="1"/>
</dbReference>
<dbReference type="Gene3D" id="3.90.550.10">
    <property type="entry name" value="Spore Coat Polysaccharide Biosynthesis Protein SpsA, Chain A"/>
    <property type="match status" value="1"/>
</dbReference>
<dbReference type="SUPFAM" id="SSF53448">
    <property type="entry name" value="Nucleotide-diphospho-sugar transferases"/>
    <property type="match status" value="1"/>
</dbReference>
<sequence>MQNNVSLIIPCFNEEANIQKGVLDKIGNYTRHHDEYYEVIIVDDGSTDDSAVIIKNEYLSDFPKFRLIENKHAGKGEAVIAGIEAAKGDAVLFADIDLATPLEEASKLLEETRDEFPIVIGSRKSGRIGAPILRKLQSAGFIIIRDIFLGLGGIRDTQCGFKLFRTKEAMEIISRLQVFGKNYKVEGSSVSAGFDLEFLFIARKLGYGIKEVPVRWKHVETKNVKFIKDTVETLKDLAQIKYYSITGRYD</sequence>
<gene>
    <name evidence="2" type="ORF">A2799_02360</name>
</gene>
<dbReference type="EMBL" id="MFZH01000023">
    <property type="protein sequence ID" value="OGK18883.1"/>
    <property type="molecule type" value="Genomic_DNA"/>
</dbReference>